<name>A1WJ08_VEREI</name>
<dbReference type="AlphaFoldDB" id="A1WJ08"/>
<feature type="domain" description="Amidohydrolase 3" evidence="1">
    <location>
        <begin position="53"/>
        <end position="253"/>
    </location>
</feature>
<dbReference type="eggNOG" id="COG3653">
    <property type="taxonomic scope" value="Bacteria"/>
</dbReference>
<sequence>MMSDKTCHYDLLIRGGTVIDGTRAPRFAADLGILDGRIAAIGRLAGHSAEQQLDASGRIVAPGFIDAHTHDDQALLSQPQMPFKVSQGVTTVITGNCGISAAPLRDDMALPMPLGLLDVPAQGRFACFAAYLDALRAAPSSVNVAAMVGHSTLRAVAMSDLERPANGQEIAAMQAHVQQALQAGAIGLSTGTFYPPAAKATTEEIIEVARPLTAHKALYATHMRNEGDHVIESLEETFRIGRALDVPVVVSHHKVQYPQNFGRSSATLALIGQAMQHQCIGLDCYPYTAGSTMIRTDRSMMEGRVLIASSQPHPECAGRDLKDIAAEWGLSRQEAARRLQPGSAIYFMMDEGDVQRILAFDETMIGSDGIPFGAKPHPRLWGTFPRVLGHYSRDIGLFPLETAVWKMTGLTARTFGLHERGTLQPGQRADLVIFDAAAVRDSATYEAPAQPAVGIDAVIVNGALTWQHGAHCGARNGQVLRSVPRPTPRPGVR</sequence>
<dbReference type="PANTHER" id="PTHR11647">
    <property type="entry name" value="HYDRANTOINASE/DIHYDROPYRIMIDINASE FAMILY MEMBER"/>
    <property type="match status" value="1"/>
</dbReference>
<dbReference type="SUPFAM" id="SSF51338">
    <property type="entry name" value="Composite domain of metallo-dependent hydrolases"/>
    <property type="match status" value="1"/>
</dbReference>
<dbReference type="HOGENOM" id="CLU_016107_2_0_4"/>
<dbReference type="Pfam" id="PF07969">
    <property type="entry name" value="Amidohydro_3"/>
    <property type="match status" value="2"/>
</dbReference>
<dbReference type="GO" id="GO:0016812">
    <property type="term" value="F:hydrolase activity, acting on carbon-nitrogen (but not peptide) bonds, in cyclic amides"/>
    <property type="evidence" value="ECO:0007669"/>
    <property type="project" value="TreeGrafter"/>
</dbReference>
<dbReference type="STRING" id="391735.Veis_1862"/>
<dbReference type="CDD" id="cd01297">
    <property type="entry name" value="D-aminoacylase"/>
    <property type="match status" value="1"/>
</dbReference>
<dbReference type="Gene3D" id="2.30.40.10">
    <property type="entry name" value="Urease, subunit C, domain 1"/>
    <property type="match status" value="1"/>
</dbReference>
<dbReference type="InterPro" id="IPR050378">
    <property type="entry name" value="Metallo-dep_Hydrolases_sf"/>
</dbReference>
<dbReference type="PANTHER" id="PTHR11647:SF1">
    <property type="entry name" value="COLLAPSIN RESPONSE MEDIATOR PROTEIN"/>
    <property type="match status" value="1"/>
</dbReference>
<evidence type="ECO:0000313" key="3">
    <source>
        <dbReference type="Proteomes" id="UP000000374"/>
    </source>
</evidence>
<dbReference type="EMBL" id="CP000542">
    <property type="protein sequence ID" value="ABM57615.1"/>
    <property type="molecule type" value="Genomic_DNA"/>
</dbReference>
<dbReference type="GO" id="GO:0016811">
    <property type="term" value="F:hydrolase activity, acting on carbon-nitrogen (but not peptide) bonds, in linear amides"/>
    <property type="evidence" value="ECO:0007669"/>
    <property type="project" value="InterPro"/>
</dbReference>
<dbReference type="Proteomes" id="UP000000374">
    <property type="component" value="Chromosome"/>
</dbReference>
<dbReference type="InterPro" id="IPR023100">
    <property type="entry name" value="D-aminoacylase_insert_dom_sf"/>
</dbReference>
<dbReference type="Gene3D" id="3.30.1490.130">
    <property type="entry name" value="D-aminoacylase. Domain 3"/>
    <property type="match status" value="1"/>
</dbReference>
<dbReference type="GO" id="GO:0005829">
    <property type="term" value="C:cytosol"/>
    <property type="evidence" value="ECO:0007669"/>
    <property type="project" value="TreeGrafter"/>
</dbReference>
<proteinExistence type="predicted"/>
<dbReference type="InterPro" id="IPR013108">
    <property type="entry name" value="Amidohydro_3"/>
</dbReference>
<dbReference type="KEGG" id="vei:Veis_1862"/>
<dbReference type="SUPFAM" id="SSF51556">
    <property type="entry name" value="Metallo-dependent hydrolases"/>
    <property type="match status" value="1"/>
</dbReference>
<reference evidence="3" key="1">
    <citation type="submission" date="2006-12" db="EMBL/GenBank/DDBJ databases">
        <title>Complete sequence of chromosome 1 of Verminephrobacter eiseniae EF01-2.</title>
        <authorList>
            <person name="Copeland A."/>
            <person name="Lucas S."/>
            <person name="Lapidus A."/>
            <person name="Barry K."/>
            <person name="Detter J.C."/>
            <person name="Glavina del Rio T."/>
            <person name="Dalin E."/>
            <person name="Tice H."/>
            <person name="Pitluck S."/>
            <person name="Chertkov O."/>
            <person name="Brettin T."/>
            <person name="Bruce D."/>
            <person name="Han C."/>
            <person name="Tapia R."/>
            <person name="Gilna P."/>
            <person name="Schmutz J."/>
            <person name="Larimer F."/>
            <person name="Land M."/>
            <person name="Hauser L."/>
            <person name="Kyrpides N."/>
            <person name="Kim E."/>
            <person name="Stahl D."/>
            <person name="Richardson P."/>
        </authorList>
    </citation>
    <scope>NUCLEOTIDE SEQUENCE [LARGE SCALE GENOMIC DNA]</scope>
    <source>
        <strain evidence="3">EF01-2</strain>
    </source>
</reference>
<organism evidence="2 3">
    <name type="scientific">Verminephrobacter eiseniae (strain EF01-2)</name>
    <dbReference type="NCBI Taxonomy" id="391735"/>
    <lineage>
        <taxon>Bacteria</taxon>
        <taxon>Pseudomonadati</taxon>
        <taxon>Pseudomonadota</taxon>
        <taxon>Betaproteobacteria</taxon>
        <taxon>Burkholderiales</taxon>
        <taxon>Comamonadaceae</taxon>
        <taxon>Verminephrobacter</taxon>
    </lineage>
</organism>
<evidence type="ECO:0000259" key="1">
    <source>
        <dbReference type="Pfam" id="PF07969"/>
    </source>
</evidence>
<feature type="domain" description="Amidohydrolase 3" evidence="1">
    <location>
        <begin position="354"/>
        <end position="463"/>
    </location>
</feature>
<accession>A1WJ08</accession>
<evidence type="ECO:0000313" key="2">
    <source>
        <dbReference type="EMBL" id="ABM57615.1"/>
    </source>
</evidence>
<keyword evidence="3" id="KW-1185">Reference proteome</keyword>
<gene>
    <name evidence="2" type="ordered locus">Veis_1862</name>
</gene>
<dbReference type="InterPro" id="IPR011059">
    <property type="entry name" value="Metal-dep_hydrolase_composite"/>
</dbReference>
<protein>
    <submittedName>
        <fullName evidence="2">D-aminoacylase domain protein</fullName>
    </submittedName>
</protein>
<dbReference type="Gene3D" id="3.20.20.140">
    <property type="entry name" value="Metal-dependent hydrolases"/>
    <property type="match status" value="1"/>
</dbReference>
<dbReference type="InterPro" id="IPR032466">
    <property type="entry name" value="Metal_Hydrolase"/>
</dbReference>